<dbReference type="OrthoDB" id="386822at2759"/>
<feature type="non-terminal residue" evidence="1">
    <location>
        <position position="213"/>
    </location>
</feature>
<organism evidence="1 2">
    <name type="scientific">Plasmodium ovale</name>
    <name type="common">malaria parasite P. ovale</name>
    <dbReference type="NCBI Taxonomy" id="36330"/>
    <lineage>
        <taxon>Eukaryota</taxon>
        <taxon>Sar</taxon>
        <taxon>Alveolata</taxon>
        <taxon>Apicomplexa</taxon>
        <taxon>Aconoidasida</taxon>
        <taxon>Haemosporida</taxon>
        <taxon>Plasmodiidae</taxon>
        <taxon>Plasmodium</taxon>
        <taxon>Plasmodium (Plasmodium)</taxon>
    </lineage>
</organism>
<protein>
    <submittedName>
        <fullName evidence="1">Plasmodium vivax Vir protein, putative</fullName>
    </submittedName>
</protein>
<dbReference type="AlphaFoldDB" id="A0A1C3KK76"/>
<accession>A0A1C3KK76</accession>
<gene>
    <name evidence="1" type="primary">PowCR01_000206600</name>
    <name evidence="1" type="ORF">POWCR01_000206600</name>
</gene>
<proteinExistence type="predicted"/>
<dbReference type="VEuPathDB" id="PlasmoDB:POWCR01_000206600"/>
<dbReference type="VEuPathDB" id="PlasmoDB:PocGH01_00189800"/>
<sequence>MSPQVKDHFFEKYEKDYPFLLELPLYAIYIHFHRNDIHGHELHSSCESQIKNENAHTSEIRQVCKAVQTYLLQLDGLKDTFRLKDVSKTCEYLNYWIYDKIKHIKNSRDNIKNLYNTINPKSVHDLSDGCSNIKDFDISEDEFNRKKELFFHAENLYWIEKKYITIPTKYSSFYEKYLVKCAEYYNEIMLNTYCKNNDEYKLELKNFSTNFNN</sequence>
<reference evidence="1 2" key="1">
    <citation type="submission" date="2016-06" db="EMBL/GenBank/DDBJ databases">
        <authorList>
            <consortium name="Pathogen Informatics"/>
        </authorList>
    </citation>
    <scope>NUCLEOTIDE SEQUENCE [LARGE SCALE GENOMIC DNA]</scope>
</reference>
<evidence type="ECO:0000313" key="1">
    <source>
        <dbReference type="EMBL" id="SBT74333.1"/>
    </source>
</evidence>
<dbReference type="Proteomes" id="UP000243200">
    <property type="component" value="Unassembled WGS sequence"/>
</dbReference>
<name>A0A1C3KK76_PLAOA</name>
<dbReference type="EMBL" id="FLRJ01000684">
    <property type="protein sequence ID" value="SBT74333.1"/>
    <property type="molecule type" value="Genomic_DNA"/>
</dbReference>
<evidence type="ECO:0000313" key="2">
    <source>
        <dbReference type="Proteomes" id="UP000243200"/>
    </source>
</evidence>
<dbReference type="InterPro" id="IPR008780">
    <property type="entry name" value="Plasmodium_Vir"/>
</dbReference>
<dbReference type="Pfam" id="PF05795">
    <property type="entry name" value="Plasmodium_Vir"/>
    <property type="match status" value="1"/>
</dbReference>